<keyword evidence="5" id="KW-0677">Repeat</keyword>
<evidence type="ECO:0000256" key="5">
    <source>
        <dbReference type="ARBA" id="ARBA00022737"/>
    </source>
</evidence>
<keyword evidence="7" id="KW-1133">Transmembrane helix</keyword>
<keyword evidence="8" id="KW-0472">Membrane</keyword>
<dbReference type="Gene3D" id="3.10.250.10">
    <property type="entry name" value="SRCR-like domain"/>
    <property type="match status" value="8"/>
</dbReference>
<dbReference type="FunFam" id="3.10.250.10:FF:000001">
    <property type="entry name" value="Lysyl oxidase 4 isoform X1"/>
    <property type="match status" value="1"/>
</dbReference>
<evidence type="ECO:0000256" key="1">
    <source>
        <dbReference type="ARBA" id="ARBA00004167"/>
    </source>
</evidence>
<dbReference type="PANTHER" id="PTHR48071">
    <property type="entry name" value="SRCR DOMAIN-CONTAINING PROTEIN"/>
    <property type="match status" value="1"/>
</dbReference>
<dbReference type="Gene3D" id="2.60.40.4100">
    <property type="entry name" value="Zona pellucida, ZP-C domain"/>
    <property type="match status" value="1"/>
</dbReference>
<dbReference type="InterPro" id="IPR055355">
    <property type="entry name" value="ZP-C"/>
</dbReference>
<evidence type="ECO:0000256" key="9">
    <source>
        <dbReference type="ARBA" id="ARBA00023157"/>
    </source>
</evidence>
<dbReference type="PROSITE" id="PS51034">
    <property type="entry name" value="ZP_2"/>
    <property type="match status" value="1"/>
</dbReference>
<dbReference type="SUPFAM" id="SSF49854">
    <property type="entry name" value="Spermadhesin, CUB domain"/>
    <property type="match status" value="1"/>
</dbReference>
<evidence type="ECO:0000256" key="13">
    <source>
        <dbReference type="ARBA" id="ARBA00047197"/>
    </source>
</evidence>
<evidence type="ECO:0000259" key="16">
    <source>
        <dbReference type="PROSITE" id="PS01180"/>
    </source>
</evidence>
<feature type="disulfide bond" evidence="15">
    <location>
        <begin position="742"/>
        <end position="752"/>
    </location>
</feature>
<evidence type="ECO:0000256" key="7">
    <source>
        <dbReference type="ARBA" id="ARBA00022989"/>
    </source>
</evidence>
<keyword evidence="10 19" id="KW-0675">Receptor</keyword>
<evidence type="ECO:0000256" key="11">
    <source>
        <dbReference type="ARBA" id="ARBA00023180"/>
    </source>
</evidence>
<dbReference type="Pfam" id="PF00431">
    <property type="entry name" value="CUB"/>
    <property type="match status" value="1"/>
</dbReference>
<keyword evidence="9 15" id="KW-1015">Disulfide bond</keyword>
<dbReference type="Proteomes" id="UP000242188">
    <property type="component" value="Unassembled WGS sequence"/>
</dbReference>
<keyword evidence="2" id="KW-0813">Transport</keyword>
<dbReference type="FunFam" id="3.10.250.10:FF:000007">
    <property type="entry name" value="Soluble scavenger receptor cysteine-rich domain-containing protein SSC5D"/>
    <property type="match status" value="2"/>
</dbReference>
<keyword evidence="3" id="KW-0812">Transmembrane</keyword>
<dbReference type="SMART" id="SM00241">
    <property type="entry name" value="ZP"/>
    <property type="match status" value="1"/>
</dbReference>
<keyword evidence="20" id="KW-1185">Reference proteome</keyword>
<dbReference type="FunFam" id="3.10.250.10:FF:000011">
    <property type="entry name" value="Scavenger receptor class A member 5"/>
    <property type="match status" value="1"/>
</dbReference>
<dbReference type="OrthoDB" id="6102859at2759"/>
<dbReference type="Gene3D" id="2.60.120.290">
    <property type="entry name" value="Spermadhesin, CUB domain"/>
    <property type="match status" value="1"/>
</dbReference>
<dbReference type="InterPro" id="IPR001507">
    <property type="entry name" value="ZP_dom"/>
</dbReference>
<comment type="caution">
    <text evidence="19">The sequence shown here is derived from an EMBL/GenBank/DDBJ whole genome shotgun (WGS) entry which is preliminary data.</text>
</comment>
<keyword evidence="11" id="KW-0325">Glycoprotein</keyword>
<dbReference type="GO" id="GO:0016020">
    <property type="term" value="C:membrane"/>
    <property type="evidence" value="ECO:0007669"/>
    <property type="project" value="UniProtKB-SubCell"/>
</dbReference>
<feature type="disulfide bond" evidence="15">
    <location>
        <begin position="106"/>
        <end position="116"/>
    </location>
</feature>
<feature type="domain" description="SRCR" evidence="17">
    <location>
        <begin position="565"/>
        <end position="666"/>
    </location>
</feature>
<dbReference type="Pfam" id="PF00530">
    <property type="entry name" value="SRCR"/>
    <property type="match status" value="7"/>
</dbReference>
<dbReference type="SMART" id="SM00042">
    <property type="entry name" value="CUB"/>
    <property type="match status" value="1"/>
</dbReference>
<feature type="disulfide bond" evidence="15">
    <location>
        <begin position="529"/>
        <end position="539"/>
    </location>
</feature>
<evidence type="ECO:0000256" key="10">
    <source>
        <dbReference type="ARBA" id="ARBA00023170"/>
    </source>
</evidence>
<feature type="domain" description="CUB" evidence="16">
    <location>
        <begin position="877"/>
        <end position="982"/>
    </location>
</feature>
<dbReference type="InterPro" id="IPR000859">
    <property type="entry name" value="CUB_dom"/>
</dbReference>
<feature type="disulfide bond" evidence="15">
    <location>
        <begin position="312"/>
        <end position="322"/>
    </location>
</feature>
<evidence type="ECO:0000256" key="2">
    <source>
        <dbReference type="ARBA" id="ARBA00022448"/>
    </source>
</evidence>
<dbReference type="SMART" id="SM00202">
    <property type="entry name" value="SR"/>
    <property type="match status" value="8"/>
</dbReference>
<comment type="caution">
    <text evidence="15">Lacks conserved residue(s) required for the propagation of feature annotation.</text>
</comment>
<dbReference type="STRING" id="6573.A0A210PP94"/>
<dbReference type="GO" id="GO:0015031">
    <property type="term" value="P:protein transport"/>
    <property type="evidence" value="ECO:0007669"/>
    <property type="project" value="UniProtKB-KW"/>
</dbReference>
<dbReference type="Pfam" id="PF00100">
    <property type="entry name" value="Zona_pellucida"/>
    <property type="match status" value="1"/>
</dbReference>
<proteinExistence type="predicted"/>
<sequence>MFVKQYRKRSTVVTLIKVRLRVHYIVDPDSDFFTARYDNSLIPGRNAGRVSIYHGGWGTICDDMFGVEEARVICRMLGYKLVVAEAFSSAHFGQGSGTILMDSLRCTGNETDIADCQFDGWGKNDCSHSEDAGVQCSELHLRLVGSTVRYEGRLEGQNSAGVWGEVINTGVTDMDALGVCRILGFDLPSAKVVSGLKFTQGVHNQVQANLTCMINNVCSSDPFSTAHGTPLGIECGHTSVRLVDGKMPLEGRVEVLHNGVWGTLCAEHFTPQDAKSVCSSLGVDMSHQNATVHSNGEFGNGHGPSWLSNIQCTGSEKDIGACRNITWAHHTCTTGSVAALSCPYTNIRLTGGVGPWEGRLEVFHSGSWGTVCGQGFEQPEADVVCKMLGYDSSDAAAEILPNSYFRGLPSRNILLDQLGCFGSEGDITFCRTQDWGVTNCSHTQEVGVRCQTKDVRLVDGSHPLEGRVEVRVNGSWSTICDDHWDDLDATTVCRTLLQYPIDGDVVGKAYQGGVFGRGTGQVGLSYVQCNGTEEDIFHCQRDGQRRVNCDHDRDAGVACYVGYNTTLLDSSNLTNDKEGNIHISGNAICDENWDENDARSVCRSLGYWSSSPTVYENNWFGSSSGGGSNIAPQCRGNEANLAFCPLAKEWGKDTCSTSDIAGVRCNPSPLGYHRVRLVGGDQPGRGHLLVRYNNNWGYVCDRGWTQRDTVVVCRMLRYRSNNMTSTALTKGTSPILVGDIECHGNETDIGLCKADLDKSNCTDMVVGLDCTDNVQAHLVNGTTPLDGRLEVLKDGQWAMVCSSAVSTATAKVVCSMLGYSNTKPILKTFTDASSHVTINEMACEGWEDHIGQCNHPSGLGSVCARNDTFVSLRCFNCSSSYSTETGDIQSINYPQNYENDSDCLYVITPPKSHSPYALVIQDLVMHDDEDFLDIRETPNGPSLGTFSRGDVFPVITGKQFYVRFHSNGSGSAKGFRLTWKPLVLEDAMTLNCGSTTWNAVVNMTVLKSLYPDVGVSDLYLSKQSCTGTVVDDLVVFQQAYTDCSSSKTTTDSDIIYHNQMIYPNARTPFPVIVHSYLWRVDVACNVKRQTNVSQSYVPTAPSATQTVDTGHHHLSGSSNYDIHLTFYQDPGFYQEIKGSPITTHIGDNVYVKVDVNTNDPEVKMRLDTCVAKPTADAGPDLTYPLIQNGCVVDQDTTILSQGSHVTKFLFNAFEFPANHNSVVVSCNATFCRADELSSRCLQTCHARRSNDVNMITRTNLHKPIAIYISPINDTKSKSPIIKSV</sequence>
<feature type="disulfide bond" evidence="15">
    <location>
        <begin position="634"/>
        <end position="644"/>
    </location>
</feature>
<dbReference type="InterPro" id="IPR035914">
    <property type="entry name" value="Sperma_CUB_dom_sf"/>
</dbReference>
<evidence type="ECO:0000313" key="19">
    <source>
        <dbReference type="EMBL" id="OWF38297.1"/>
    </source>
</evidence>
<feature type="domain" description="SRCR" evidence="17">
    <location>
        <begin position="347"/>
        <end position="451"/>
    </location>
</feature>
<feature type="domain" description="SRCR" evidence="17">
    <location>
        <begin position="455"/>
        <end position="560"/>
    </location>
</feature>
<reference evidence="19 20" key="1">
    <citation type="journal article" date="2017" name="Nat. Ecol. Evol.">
        <title>Scallop genome provides insights into evolution of bilaterian karyotype and development.</title>
        <authorList>
            <person name="Wang S."/>
            <person name="Zhang J."/>
            <person name="Jiao W."/>
            <person name="Li J."/>
            <person name="Xun X."/>
            <person name="Sun Y."/>
            <person name="Guo X."/>
            <person name="Huan P."/>
            <person name="Dong B."/>
            <person name="Zhang L."/>
            <person name="Hu X."/>
            <person name="Sun X."/>
            <person name="Wang J."/>
            <person name="Zhao C."/>
            <person name="Wang Y."/>
            <person name="Wang D."/>
            <person name="Huang X."/>
            <person name="Wang R."/>
            <person name="Lv J."/>
            <person name="Li Y."/>
            <person name="Zhang Z."/>
            <person name="Liu B."/>
            <person name="Lu W."/>
            <person name="Hui Y."/>
            <person name="Liang J."/>
            <person name="Zhou Z."/>
            <person name="Hou R."/>
            <person name="Li X."/>
            <person name="Liu Y."/>
            <person name="Li H."/>
            <person name="Ning X."/>
            <person name="Lin Y."/>
            <person name="Zhao L."/>
            <person name="Xing Q."/>
            <person name="Dou J."/>
            <person name="Li Y."/>
            <person name="Mao J."/>
            <person name="Guo H."/>
            <person name="Dou H."/>
            <person name="Li T."/>
            <person name="Mu C."/>
            <person name="Jiang W."/>
            <person name="Fu Q."/>
            <person name="Fu X."/>
            <person name="Miao Y."/>
            <person name="Liu J."/>
            <person name="Yu Q."/>
            <person name="Li R."/>
            <person name="Liao H."/>
            <person name="Li X."/>
            <person name="Kong Y."/>
            <person name="Jiang Z."/>
            <person name="Chourrout D."/>
            <person name="Li R."/>
            <person name="Bao Z."/>
        </authorList>
    </citation>
    <scope>NUCLEOTIDE SEQUENCE [LARGE SCALE GENOMIC DNA]</scope>
    <source>
        <strain evidence="19 20">PY_sf001</strain>
    </source>
</reference>
<dbReference type="InterPro" id="IPR001190">
    <property type="entry name" value="SRCR"/>
</dbReference>
<feature type="domain" description="SRCR" evidence="17">
    <location>
        <begin position="240"/>
        <end position="343"/>
    </location>
</feature>
<dbReference type="Gene3D" id="2.60.40.3210">
    <property type="entry name" value="Zona pellucida, ZP-N domain"/>
    <property type="match status" value="1"/>
</dbReference>
<dbReference type="InterPro" id="IPR042235">
    <property type="entry name" value="ZP-C_dom"/>
</dbReference>
<evidence type="ECO:0000256" key="6">
    <source>
        <dbReference type="ARBA" id="ARBA00022927"/>
    </source>
</evidence>
<feature type="domain" description="SRCR" evidence="17">
    <location>
        <begin position="776"/>
        <end position="875"/>
    </location>
</feature>
<keyword evidence="4" id="KW-0732">Signal</keyword>
<dbReference type="EMBL" id="NEDP02005569">
    <property type="protein sequence ID" value="OWF38297.1"/>
    <property type="molecule type" value="Genomic_DNA"/>
</dbReference>
<dbReference type="PROSITE" id="PS01180">
    <property type="entry name" value="CUB"/>
    <property type="match status" value="1"/>
</dbReference>
<dbReference type="InterPro" id="IPR036772">
    <property type="entry name" value="SRCR-like_dom_sf"/>
</dbReference>
<feature type="disulfide bond" evidence="15">
    <location>
        <begin position="843"/>
        <end position="853"/>
    </location>
</feature>
<feature type="domain" description="SRCR" evidence="17">
    <location>
        <begin position="35"/>
        <end position="137"/>
    </location>
</feature>
<dbReference type="SUPFAM" id="SSF56487">
    <property type="entry name" value="SRCR-like"/>
    <property type="match status" value="8"/>
</dbReference>
<evidence type="ECO:0000256" key="12">
    <source>
        <dbReference type="ARBA" id="ARBA00030560"/>
    </source>
</evidence>
<feature type="disulfide bond" evidence="15">
    <location>
        <begin position="420"/>
        <end position="430"/>
    </location>
</feature>
<dbReference type="PANTHER" id="PTHR48071:SF18">
    <property type="entry name" value="DELETED IN MALIGNANT BRAIN TUMORS 1 PROTEIN-RELATED"/>
    <property type="match status" value="1"/>
</dbReference>
<dbReference type="CDD" id="cd00041">
    <property type="entry name" value="CUB"/>
    <property type="match status" value="1"/>
</dbReference>
<evidence type="ECO:0000256" key="14">
    <source>
        <dbReference type="ARBA" id="ARBA00047200"/>
    </source>
</evidence>
<evidence type="ECO:0000313" key="20">
    <source>
        <dbReference type="Proteomes" id="UP000242188"/>
    </source>
</evidence>
<dbReference type="PRINTS" id="PR00258">
    <property type="entry name" value="SPERACTRCPTR"/>
</dbReference>
<evidence type="ECO:0000256" key="4">
    <source>
        <dbReference type="ARBA" id="ARBA00022729"/>
    </source>
</evidence>
<feature type="domain" description="ZP" evidence="18">
    <location>
        <begin position="991"/>
        <end position="1247"/>
    </location>
</feature>
<feature type="domain" description="SRCR" evidence="17">
    <location>
        <begin position="675"/>
        <end position="771"/>
    </location>
</feature>
<dbReference type="FunFam" id="3.10.250.10:FF:000016">
    <property type="entry name" value="Scavenger receptor cysteine-rich protein type 12"/>
    <property type="match status" value="2"/>
</dbReference>
<name>A0A210PP94_MIZYE</name>
<evidence type="ECO:0000256" key="15">
    <source>
        <dbReference type="PROSITE-ProRule" id="PRU00196"/>
    </source>
</evidence>
<evidence type="ECO:0000256" key="8">
    <source>
        <dbReference type="ARBA" id="ARBA00023136"/>
    </source>
</evidence>
<evidence type="ECO:0000259" key="17">
    <source>
        <dbReference type="PROSITE" id="PS50287"/>
    </source>
</evidence>
<keyword evidence="6" id="KW-0653">Protein transport</keyword>
<dbReference type="PROSITE" id="PS50287">
    <property type="entry name" value="SRCR_2"/>
    <property type="match status" value="8"/>
</dbReference>
<organism evidence="19 20">
    <name type="scientific">Mizuhopecten yessoensis</name>
    <name type="common">Japanese scallop</name>
    <name type="synonym">Patinopecten yessoensis</name>
    <dbReference type="NCBI Taxonomy" id="6573"/>
    <lineage>
        <taxon>Eukaryota</taxon>
        <taxon>Metazoa</taxon>
        <taxon>Spiralia</taxon>
        <taxon>Lophotrochozoa</taxon>
        <taxon>Mollusca</taxon>
        <taxon>Bivalvia</taxon>
        <taxon>Autobranchia</taxon>
        <taxon>Pteriomorphia</taxon>
        <taxon>Pectinida</taxon>
        <taxon>Pectinoidea</taxon>
        <taxon>Pectinidae</taxon>
        <taxon>Mizuhopecten</taxon>
    </lineage>
</organism>
<gene>
    <name evidence="19" type="ORF">KP79_PYT17223</name>
</gene>
<evidence type="ECO:0000259" key="18">
    <source>
        <dbReference type="PROSITE" id="PS51034"/>
    </source>
</evidence>
<accession>A0A210PP94</accession>
<dbReference type="PROSITE" id="PS00420">
    <property type="entry name" value="SRCR_1"/>
    <property type="match status" value="1"/>
</dbReference>
<evidence type="ECO:0000256" key="3">
    <source>
        <dbReference type="ARBA" id="ARBA00022692"/>
    </source>
</evidence>
<comment type="subcellular location">
    <subcellularLocation>
        <location evidence="1">Membrane</location>
        <topology evidence="1">Single-pass membrane protein</topology>
    </subcellularLocation>
</comment>
<protein>
    <recommendedName>
        <fullName evidence="13">Scavenger receptor cysteine-rich domain-containing protein DMBT1</fullName>
    </recommendedName>
    <alternativeName>
        <fullName evidence="14">Deleted in malignant brain tumors 1 protein</fullName>
    </alternativeName>
    <alternativeName>
        <fullName evidence="12">Hensin</fullName>
    </alternativeName>
</protein>
<feature type="domain" description="SRCR" evidence="17">
    <location>
        <begin position="141"/>
        <end position="236"/>
    </location>
</feature>